<sequence length="190" mass="22874">MPSLTRLQLENWLKEIEVDCEKVLDVGAGSNPARKRIKRCKYKVYHTLDIEGNPDFKWDINYYKKPEELFGFDPYPQYDVIFCLEVLEYCWNPYTAFQNLTNWLKKNGTLYLSTHFVYPIHPPKGRDMIRITRYWLEEQFKRFKYQLLEITPRVATKGKTLLEQFYSIEEMHTQKDETIYDIGYLCKGVK</sequence>
<accession>A0A7C4TWA1</accession>
<proteinExistence type="predicted"/>
<dbReference type="Gene3D" id="3.40.50.150">
    <property type="entry name" value="Vaccinia Virus protein VP39"/>
    <property type="match status" value="1"/>
</dbReference>
<reference evidence="1" key="1">
    <citation type="journal article" date="2020" name="mSystems">
        <title>Genome- and Community-Level Interaction Insights into Carbon Utilization and Element Cycling Functions of Hydrothermarchaeota in Hydrothermal Sediment.</title>
        <authorList>
            <person name="Zhou Z."/>
            <person name="Liu Y."/>
            <person name="Xu W."/>
            <person name="Pan J."/>
            <person name="Luo Z.H."/>
            <person name="Li M."/>
        </authorList>
    </citation>
    <scope>NUCLEOTIDE SEQUENCE [LARGE SCALE GENOMIC DNA]</scope>
    <source>
        <strain evidence="1">SpSt-794</strain>
    </source>
</reference>
<dbReference type="InterPro" id="IPR029063">
    <property type="entry name" value="SAM-dependent_MTases_sf"/>
</dbReference>
<keyword evidence="1" id="KW-0489">Methyltransferase</keyword>
<dbReference type="AlphaFoldDB" id="A0A7C4TWA1"/>
<gene>
    <name evidence="1" type="ORF">ENV82_04695</name>
</gene>
<name>A0A7C4TWA1_9BACT</name>
<comment type="caution">
    <text evidence="1">The sequence shown here is derived from an EMBL/GenBank/DDBJ whole genome shotgun (WGS) entry which is preliminary data.</text>
</comment>
<evidence type="ECO:0000313" key="1">
    <source>
        <dbReference type="EMBL" id="HGW60708.1"/>
    </source>
</evidence>
<dbReference type="GO" id="GO:0032259">
    <property type="term" value="P:methylation"/>
    <property type="evidence" value="ECO:0007669"/>
    <property type="project" value="UniProtKB-KW"/>
</dbReference>
<dbReference type="GO" id="GO:0008168">
    <property type="term" value="F:methyltransferase activity"/>
    <property type="evidence" value="ECO:0007669"/>
    <property type="project" value="UniProtKB-KW"/>
</dbReference>
<dbReference type="EMBL" id="DTHV01000146">
    <property type="protein sequence ID" value="HGW60708.1"/>
    <property type="molecule type" value="Genomic_DNA"/>
</dbReference>
<dbReference type="Pfam" id="PF13489">
    <property type="entry name" value="Methyltransf_23"/>
    <property type="match status" value="1"/>
</dbReference>
<protein>
    <submittedName>
        <fullName evidence="1">Methyltransferase domain-containing protein</fullName>
    </submittedName>
</protein>
<organism evidence="1">
    <name type="scientific">Caldisericum exile</name>
    <dbReference type="NCBI Taxonomy" id="693075"/>
    <lineage>
        <taxon>Bacteria</taxon>
        <taxon>Pseudomonadati</taxon>
        <taxon>Caldisericota/Cryosericota group</taxon>
        <taxon>Caldisericota</taxon>
        <taxon>Caldisericia</taxon>
        <taxon>Caldisericales</taxon>
        <taxon>Caldisericaceae</taxon>
        <taxon>Caldisericum</taxon>
    </lineage>
</organism>
<dbReference type="SUPFAM" id="SSF53335">
    <property type="entry name" value="S-adenosyl-L-methionine-dependent methyltransferases"/>
    <property type="match status" value="1"/>
</dbReference>
<keyword evidence="1" id="KW-0808">Transferase</keyword>